<dbReference type="GO" id="GO:0032040">
    <property type="term" value="C:small-subunit processome"/>
    <property type="evidence" value="ECO:0007669"/>
    <property type="project" value="TreeGrafter"/>
</dbReference>
<name>A0A7S0GNB6_MICPS</name>
<reference evidence="4" key="1">
    <citation type="submission" date="2021-01" db="EMBL/GenBank/DDBJ databases">
        <authorList>
            <person name="Corre E."/>
            <person name="Pelletier E."/>
            <person name="Niang G."/>
            <person name="Scheremetjew M."/>
            <person name="Finn R."/>
            <person name="Kale V."/>
            <person name="Holt S."/>
            <person name="Cochrane G."/>
            <person name="Meng A."/>
            <person name="Brown T."/>
            <person name="Cohen L."/>
        </authorList>
    </citation>
    <scope>NUCLEOTIDE SEQUENCE</scope>
    <source>
        <strain evidence="4">CCAC1681</strain>
    </source>
</reference>
<dbReference type="Pfam" id="PF04000">
    <property type="entry name" value="Sas10_Utp3"/>
    <property type="match status" value="1"/>
</dbReference>
<dbReference type="InterPro" id="IPR018972">
    <property type="entry name" value="Sas10_C_dom"/>
</dbReference>
<accession>A0A7S0GNB6</accession>
<evidence type="ECO:0000259" key="3">
    <source>
        <dbReference type="Pfam" id="PF09368"/>
    </source>
</evidence>
<gene>
    <name evidence="4" type="ORF">MSP1401_LOCUS858</name>
</gene>
<sequence>MAPKGKRPTTTPSPPKKRVTRGAAAAAAAGKKKSPASGKKSPAAAKGGFSDDNKSWLKPKKKREREPEPESEDDEDDEEDDEDDADVPAGDDSDDGEEEAALIKAMRAQQRRLDARGATRRTADDDDLDASASDSDDEAAGIRGSKKDDFYGDDDVDHEGQSDEEERADEEREARRLQRAAADGMDAGDFDAFSDESDEDDDASDSERETLGAKARALANQGAEKKKEKKGKKSAKNEGAAVESLGRDAVAAAASDAVASDAPELIALTKELTKTLDEITQSVEPVIAAARAGELATAEGISYLDAKHLLMLSYCINIVFYLLLKSEGRSVRDHPVVLRLVEIRAYLEKLRPIDKKLKYQIDKLLKMADGPRNEKGLGEGEDEDEDDPLRFKPNPDALVGKTDEEEGVNAGGAYRPPKMVPTAMDDFEEGGKSAKQKRKEKEARRRASRSALIKELAQELGEAPEELGGDVGDTSSAFAKREFARMEARAKIEEDLFTRVPLSKTERRRAKATTRSMNSLANVGDFGDDVADLVEVAEELEGQRGKRQRLVDSVTLASGSEARKNQKPVSGEQDVPLRDSLGDRRNKYERGVNKKLAERAAEENGMYDDEPRRHVEEDEEYVAAAAARDARRAAKEEKYRRSAGIVAAMEEEMDADEKRDVGGKIMANRGLTPHRNKDHKNPRKRLRGKFEKAVVRRKGQVRSMREDQGGYGGEASGIKTSVTKSRKFGA</sequence>
<feature type="region of interest" description="Disordered" evidence="2">
    <location>
        <begin position="666"/>
        <end position="730"/>
    </location>
</feature>
<dbReference type="PANTHER" id="PTHR13237:SF9">
    <property type="entry name" value="NEUROGUIDIN"/>
    <property type="match status" value="1"/>
</dbReference>
<evidence type="ECO:0000256" key="1">
    <source>
        <dbReference type="ARBA" id="ARBA00022553"/>
    </source>
</evidence>
<feature type="region of interest" description="Disordered" evidence="2">
    <location>
        <begin position="1"/>
        <end position="241"/>
    </location>
</feature>
<proteinExistence type="predicted"/>
<evidence type="ECO:0000256" key="2">
    <source>
        <dbReference type="SAM" id="MobiDB-lite"/>
    </source>
</evidence>
<dbReference type="AlphaFoldDB" id="A0A7S0GNB6"/>
<dbReference type="InterPro" id="IPR007146">
    <property type="entry name" value="Sas10/Utp3/C1D"/>
</dbReference>
<dbReference type="GO" id="GO:0000462">
    <property type="term" value="P:maturation of SSU-rRNA from tricistronic rRNA transcript (SSU-rRNA, 5.8S rRNA, LSU-rRNA)"/>
    <property type="evidence" value="ECO:0007669"/>
    <property type="project" value="TreeGrafter"/>
</dbReference>
<feature type="compositionally biased region" description="Low complexity" evidence="2">
    <location>
        <begin position="21"/>
        <end position="48"/>
    </location>
</feature>
<organism evidence="4">
    <name type="scientific">Micromonas pusilla</name>
    <name type="common">Picoplanktonic green alga</name>
    <name type="synonym">Chromulina pusilla</name>
    <dbReference type="NCBI Taxonomy" id="38833"/>
    <lineage>
        <taxon>Eukaryota</taxon>
        <taxon>Viridiplantae</taxon>
        <taxon>Chlorophyta</taxon>
        <taxon>Mamiellophyceae</taxon>
        <taxon>Mamiellales</taxon>
        <taxon>Mamiellaceae</taxon>
        <taxon>Micromonas</taxon>
    </lineage>
</organism>
<feature type="domain" description="Sas10 C-terminal" evidence="3">
    <location>
        <begin position="656"/>
        <end position="728"/>
    </location>
</feature>
<feature type="region of interest" description="Disordered" evidence="2">
    <location>
        <begin position="541"/>
        <end position="640"/>
    </location>
</feature>
<dbReference type="Pfam" id="PF09368">
    <property type="entry name" value="Sas10"/>
    <property type="match status" value="1"/>
</dbReference>
<feature type="region of interest" description="Disordered" evidence="2">
    <location>
        <begin position="370"/>
        <end position="449"/>
    </location>
</feature>
<feature type="compositionally biased region" description="Basic and acidic residues" evidence="2">
    <location>
        <begin position="575"/>
        <end position="602"/>
    </location>
</feature>
<dbReference type="PANTHER" id="PTHR13237">
    <property type="entry name" value="SOMETHING ABOUT SILENCING PROTEIN 10-RELATED"/>
    <property type="match status" value="1"/>
</dbReference>
<feature type="compositionally biased region" description="Acidic residues" evidence="2">
    <location>
        <begin position="124"/>
        <end position="139"/>
    </location>
</feature>
<feature type="compositionally biased region" description="Basic and acidic residues" evidence="2">
    <location>
        <begin position="628"/>
        <end position="640"/>
    </location>
</feature>
<feature type="compositionally biased region" description="Acidic residues" evidence="2">
    <location>
        <begin position="67"/>
        <end position="100"/>
    </location>
</feature>
<dbReference type="EMBL" id="HBEN01001030">
    <property type="protein sequence ID" value="CAD8430301.1"/>
    <property type="molecule type" value="Transcribed_RNA"/>
</dbReference>
<keyword evidence="1" id="KW-0597">Phosphoprotein</keyword>
<evidence type="ECO:0000313" key="4">
    <source>
        <dbReference type="EMBL" id="CAD8430301.1"/>
    </source>
</evidence>
<feature type="compositionally biased region" description="Basic residues" evidence="2">
    <location>
        <begin position="672"/>
        <end position="687"/>
    </location>
</feature>
<feature type="compositionally biased region" description="Acidic residues" evidence="2">
    <location>
        <begin position="186"/>
        <end position="204"/>
    </location>
</feature>
<feature type="compositionally biased region" description="Basic and acidic residues" evidence="2">
    <location>
        <begin position="111"/>
        <end position="123"/>
    </location>
</feature>
<protein>
    <recommendedName>
        <fullName evidence="3">Sas10 C-terminal domain-containing protein</fullName>
    </recommendedName>
</protein>
<feature type="compositionally biased region" description="Acidic residues" evidence="2">
    <location>
        <begin position="151"/>
        <end position="168"/>
    </location>
</feature>